<feature type="domain" description="CHAD" evidence="1">
    <location>
        <begin position="156"/>
        <end position="431"/>
    </location>
</feature>
<dbReference type="SUPFAM" id="SSF55154">
    <property type="entry name" value="CYTH-like phosphatases"/>
    <property type="match status" value="1"/>
</dbReference>
<name>A0A6L6J0M1_9RHOB</name>
<protein>
    <submittedName>
        <fullName evidence="2">CHAD domain-containing protein</fullName>
    </submittedName>
</protein>
<evidence type="ECO:0000313" key="2">
    <source>
        <dbReference type="EMBL" id="MTH64217.1"/>
    </source>
</evidence>
<dbReference type="RefSeq" id="WP_155044086.1">
    <property type="nucleotide sequence ID" value="NZ_WMIH01000006.1"/>
</dbReference>
<reference evidence="2 3" key="1">
    <citation type="submission" date="2019-11" db="EMBL/GenBank/DDBJ databases">
        <authorList>
            <person name="Dong K."/>
        </authorList>
    </citation>
    <scope>NUCLEOTIDE SEQUENCE [LARGE SCALE GENOMIC DNA]</scope>
    <source>
        <strain evidence="2 3">DK608</strain>
    </source>
</reference>
<dbReference type="InterPro" id="IPR038186">
    <property type="entry name" value="CHAD_dom_sf"/>
</dbReference>
<dbReference type="EMBL" id="WMII01000006">
    <property type="protein sequence ID" value="MTH64217.1"/>
    <property type="molecule type" value="Genomic_DNA"/>
</dbReference>
<evidence type="ECO:0000313" key="3">
    <source>
        <dbReference type="Proteomes" id="UP000478740"/>
    </source>
</evidence>
<dbReference type="InterPro" id="IPR033469">
    <property type="entry name" value="CYTH-like_dom_sf"/>
</dbReference>
<sequence length="431" mass="46672">MPNTDLRLYTTAAGANAIGSARLLTTDPQITQQRRRYVFRGGLFLAVPEGQDDGPGPYAFTVDINRQSWTIEHAGAVIGLAIDTGQISAGDRFSPVSEIGLRLSSGSPAALFDLARRLGQIAPLRLGVQTKAECGAALLASLPGHFKSDPVALGRDMSAGQAFQTIVLNCLRHYRLNEDVLLTNPSAEAVHQARVALRRARSAFSVFKPILGADDAPGLRDGLRDLAAGLGEAREIDVMLDAASDAALRDKLTAARQSAYARMAELLASPQVRLLMLDLTEWLHDGPWCRDLGTAPLRNQPAADFAGQALRRFTRKVRKDGRDLLHIPDAQRHDLRKDAKKLRYGVEFFAGLYGHKKRKKRFLSALEAMQDILGDLNDHATAPEVLARLGLQDEHGGTALATAPAKADQLSRAAAAYDKLIAAKPFWKVAG</sequence>
<dbReference type="PROSITE" id="PS51708">
    <property type="entry name" value="CHAD"/>
    <property type="match status" value="1"/>
</dbReference>
<dbReference type="PANTHER" id="PTHR39339:SF1">
    <property type="entry name" value="CHAD DOMAIN-CONTAINING PROTEIN"/>
    <property type="match status" value="1"/>
</dbReference>
<dbReference type="InterPro" id="IPR007899">
    <property type="entry name" value="CHAD_dom"/>
</dbReference>
<proteinExistence type="predicted"/>
<dbReference type="SMART" id="SM00880">
    <property type="entry name" value="CHAD"/>
    <property type="match status" value="1"/>
</dbReference>
<dbReference type="AlphaFoldDB" id="A0A6L6J0M1"/>
<comment type="caution">
    <text evidence="2">The sequence shown here is derived from an EMBL/GenBank/DDBJ whole genome shotgun (WGS) entry which is preliminary data.</text>
</comment>
<dbReference type="Proteomes" id="UP000478740">
    <property type="component" value="Unassembled WGS sequence"/>
</dbReference>
<evidence type="ECO:0000259" key="1">
    <source>
        <dbReference type="PROSITE" id="PS51708"/>
    </source>
</evidence>
<organism evidence="2 3">
    <name type="scientific">Paracoccus shanxieyensis</name>
    <dbReference type="NCBI Taxonomy" id="2675752"/>
    <lineage>
        <taxon>Bacteria</taxon>
        <taxon>Pseudomonadati</taxon>
        <taxon>Pseudomonadota</taxon>
        <taxon>Alphaproteobacteria</taxon>
        <taxon>Rhodobacterales</taxon>
        <taxon>Paracoccaceae</taxon>
        <taxon>Paracoccus</taxon>
    </lineage>
</organism>
<dbReference type="PANTHER" id="PTHR39339">
    <property type="entry name" value="SLR1444 PROTEIN"/>
    <property type="match status" value="1"/>
</dbReference>
<dbReference type="Gene3D" id="1.40.20.10">
    <property type="entry name" value="CHAD domain"/>
    <property type="match status" value="1"/>
</dbReference>
<accession>A0A6L6J0M1</accession>
<dbReference type="Pfam" id="PF05235">
    <property type="entry name" value="CHAD"/>
    <property type="match status" value="1"/>
</dbReference>
<keyword evidence="3" id="KW-1185">Reference proteome</keyword>
<gene>
    <name evidence="2" type="ORF">GL284_08035</name>
</gene>